<dbReference type="PATRIC" id="fig|1423781.4.peg.588"/>
<sequence length="256" mass="29549">MYASAFYLRYNKFNKFFNKRSLMMDSNHLSDRLKKVASYVPLNSRMADIGSDHAYLPVYLAKNNKISFAVAGEVAKGPLENAEHEINLEKFDDIILPRLADGLDAIKLSDNIDCITIAGMGGTLIRDILKRGQNKLSGKEKLVLQPNVGEFILRLWLMNNEYKITNEDIIREDGHTYEIIVAEKVNETIHYSDDELQFGPFLIKEQSQVFIDKWCNEKIRMREVINQMNQAKKHRPIDRINAIEDKISKIDEVLNK</sequence>
<dbReference type="Gene3D" id="3.40.50.150">
    <property type="entry name" value="Vaccinia Virus protein VP39"/>
    <property type="match status" value="1"/>
</dbReference>
<gene>
    <name evidence="1" type="ORF">FD06_GL000575</name>
</gene>
<dbReference type="AlphaFoldDB" id="A0A0R2AMD7"/>
<dbReference type="Pfam" id="PF04816">
    <property type="entry name" value="TrmK"/>
    <property type="match status" value="1"/>
</dbReference>
<dbReference type="GO" id="GO:0160105">
    <property type="term" value="F:tRNA (adenine(22)-N1)-methyltransferase activity"/>
    <property type="evidence" value="ECO:0007669"/>
    <property type="project" value="InterPro"/>
</dbReference>
<dbReference type="PIRSF" id="PIRSF018637">
    <property type="entry name" value="TrmK"/>
    <property type="match status" value="1"/>
</dbReference>
<evidence type="ECO:0000313" key="2">
    <source>
        <dbReference type="Proteomes" id="UP000052012"/>
    </source>
</evidence>
<dbReference type="SUPFAM" id="SSF53335">
    <property type="entry name" value="S-adenosyl-L-methionine-dependent methyltransferases"/>
    <property type="match status" value="1"/>
</dbReference>
<accession>A0A0R2AMD7</accession>
<dbReference type="EMBL" id="AYYQ01000035">
    <property type="protein sequence ID" value="KRM67855.1"/>
    <property type="molecule type" value="Genomic_DNA"/>
</dbReference>
<keyword evidence="2" id="KW-1185">Reference proteome</keyword>
<dbReference type="Gene3D" id="1.10.287.1890">
    <property type="match status" value="1"/>
</dbReference>
<dbReference type="Proteomes" id="UP000052012">
    <property type="component" value="Unassembled WGS sequence"/>
</dbReference>
<dbReference type="PANTHER" id="PTHR38451:SF1">
    <property type="entry name" value="TRNA (ADENINE(22)-N(1))-METHYLTRANSFERASE"/>
    <property type="match status" value="1"/>
</dbReference>
<organism evidence="1 2">
    <name type="scientific">Apilactobacillus ozensis DSM 23829 = JCM 17196</name>
    <dbReference type="NCBI Taxonomy" id="1423781"/>
    <lineage>
        <taxon>Bacteria</taxon>
        <taxon>Bacillati</taxon>
        <taxon>Bacillota</taxon>
        <taxon>Bacilli</taxon>
        <taxon>Lactobacillales</taxon>
        <taxon>Lactobacillaceae</taxon>
        <taxon>Apilactobacillus</taxon>
    </lineage>
</organism>
<protein>
    <recommendedName>
        <fullName evidence="3">SAM-dependent methyltransferase</fullName>
    </recommendedName>
</protein>
<name>A0A0R2AMD7_9LACO</name>
<evidence type="ECO:0008006" key="3">
    <source>
        <dbReference type="Google" id="ProtNLM"/>
    </source>
</evidence>
<dbReference type="InterPro" id="IPR029063">
    <property type="entry name" value="SAM-dependent_MTases_sf"/>
</dbReference>
<dbReference type="STRING" id="1423781.FD06_GL000575"/>
<reference evidence="1 2" key="1">
    <citation type="journal article" date="2015" name="Genome Announc.">
        <title>Expanding the biotechnology potential of lactobacilli through comparative genomics of 213 strains and associated genera.</title>
        <authorList>
            <person name="Sun Z."/>
            <person name="Harris H.M."/>
            <person name="McCann A."/>
            <person name="Guo C."/>
            <person name="Argimon S."/>
            <person name="Zhang W."/>
            <person name="Yang X."/>
            <person name="Jeffery I.B."/>
            <person name="Cooney J.C."/>
            <person name="Kagawa T.F."/>
            <person name="Liu W."/>
            <person name="Song Y."/>
            <person name="Salvetti E."/>
            <person name="Wrobel A."/>
            <person name="Rasinkangas P."/>
            <person name="Parkhill J."/>
            <person name="Rea M.C."/>
            <person name="O'Sullivan O."/>
            <person name="Ritari J."/>
            <person name="Douillard F.P."/>
            <person name="Paul Ross R."/>
            <person name="Yang R."/>
            <person name="Briner A.E."/>
            <person name="Felis G.E."/>
            <person name="de Vos W.M."/>
            <person name="Barrangou R."/>
            <person name="Klaenhammer T.R."/>
            <person name="Caufield P.W."/>
            <person name="Cui Y."/>
            <person name="Zhang H."/>
            <person name="O'Toole P.W."/>
        </authorList>
    </citation>
    <scope>NUCLEOTIDE SEQUENCE [LARGE SCALE GENOMIC DNA]</scope>
    <source>
        <strain evidence="1 2">DSM 23829</strain>
    </source>
</reference>
<evidence type="ECO:0000313" key="1">
    <source>
        <dbReference type="EMBL" id="KRM67855.1"/>
    </source>
</evidence>
<comment type="caution">
    <text evidence="1">The sequence shown here is derived from an EMBL/GenBank/DDBJ whole genome shotgun (WGS) entry which is preliminary data.</text>
</comment>
<proteinExistence type="predicted"/>
<dbReference type="InterPro" id="IPR006901">
    <property type="entry name" value="TrmK"/>
</dbReference>
<dbReference type="PANTHER" id="PTHR38451">
    <property type="entry name" value="TRNA (ADENINE(22)-N(1))-METHYLTRANSFERASE"/>
    <property type="match status" value="1"/>
</dbReference>